<dbReference type="PANTHER" id="PTHR31672">
    <property type="entry name" value="BNACNNG10540D PROTEIN"/>
    <property type="match status" value="1"/>
</dbReference>
<reference evidence="2 3" key="1">
    <citation type="submission" date="2024-01" db="EMBL/GenBank/DDBJ databases">
        <title>The genomes of 5 underutilized Papilionoideae crops provide insights into root nodulation and disease resistanc.</title>
        <authorList>
            <person name="Jiang F."/>
        </authorList>
    </citation>
    <scope>NUCLEOTIDE SEQUENCE [LARGE SCALE GENOMIC DNA]</scope>
    <source>
        <strain evidence="2">LVBAO_FW01</strain>
        <tissue evidence="2">Leaves</tissue>
    </source>
</reference>
<dbReference type="AlphaFoldDB" id="A0AAN9LMT9"/>
<dbReference type="SMART" id="SM00256">
    <property type="entry name" value="FBOX"/>
    <property type="match status" value="1"/>
</dbReference>
<protein>
    <recommendedName>
        <fullName evidence="1">F-box domain-containing protein</fullName>
    </recommendedName>
</protein>
<dbReference type="SUPFAM" id="SSF81383">
    <property type="entry name" value="F-box domain"/>
    <property type="match status" value="1"/>
</dbReference>
<evidence type="ECO:0000259" key="1">
    <source>
        <dbReference type="SMART" id="SM00256"/>
    </source>
</evidence>
<feature type="domain" description="F-box" evidence="1">
    <location>
        <begin position="16"/>
        <end position="56"/>
    </location>
</feature>
<evidence type="ECO:0000313" key="3">
    <source>
        <dbReference type="Proteomes" id="UP001367508"/>
    </source>
</evidence>
<dbReference type="Pfam" id="PF07734">
    <property type="entry name" value="FBA_1"/>
    <property type="match status" value="1"/>
</dbReference>
<dbReference type="EMBL" id="JAYMYQ010000004">
    <property type="protein sequence ID" value="KAK7338965.1"/>
    <property type="molecule type" value="Genomic_DNA"/>
</dbReference>
<proteinExistence type="predicted"/>
<evidence type="ECO:0000313" key="2">
    <source>
        <dbReference type="EMBL" id="KAK7338965.1"/>
    </source>
</evidence>
<name>A0AAN9LMT9_CANGL</name>
<dbReference type="InterPro" id="IPR036047">
    <property type="entry name" value="F-box-like_dom_sf"/>
</dbReference>
<dbReference type="InterPro" id="IPR001810">
    <property type="entry name" value="F-box_dom"/>
</dbReference>
<sequence length="408" mass="46851">MKQIKQIPAAESPPVLYDDLITEILSWVPAKSLIRFRCVCKSWNSFISDPEFAKLHLHRSSTKNVDFDHLQLLLHCKPSPSGEDYALCCRASSLLQHNQSSIIAERHRLKEKYRVIGLCNGLIGLCGSRCDEQFCHWIRFWNPATRSISPKSPPLYLDYDSYTNFGFGYDNWSDTYKAVAINFSAEGTQVRVYSKGAKCWRSIRCFHVLTVDVKDGVYVSGTLNWLALQKVSCEGGALAFVERHICLPNDIIVWKPSLTFTQLVIISLHLGKETYTKLWLPRGIDEDLLFEPVPALGLINHCLCFCYDHKRTNFVVWQMKEFGVEKSWTRLVNVSYEHLQTGYNEFHHVLFPVCMSDNGDVLLLSDSDSGYCIILYNQRDNRVERFESPDNILCYSIKDYVESLVSPC</sequence>
<dbReference type="CDD" id="cd22157">
    <property type="entry name" value="F-box_AtFBW1-like"/>
    <property type="match status" value="1"/>
</dbReference>
<organism evidence="2 3">
    <name type="scientific">Canavalia gladiata</name>
    <name type="common">Sword bean</name>
    <name type="synonym">Dolichos gladiatus</name>
    <dbReference type="NCBI Taxonomy" id="3824"/>
    <lineage>
        <taxon>Eukaryota</taxon>
        <taxon>Viridiplantae</taxon>
        <taxon>Streptophyta</taxon>
        <taxon>Embryophyta</taxon>
        <taxon>Tracheophyta</taxon>
        <taxon>Spermatophyta</taxon>
        <taxon>Magnoliopsida</taxon>
        <taxon>eudicotyledons</taxon>
        <taxon>Gunneridae</taxon>
        <taxon>Pentapetalae</taxon>
        <taxon>rosids</taxon>
        <taxon>fabids</taxon>
        <taxon>Fabales</taxon>
        <taxon>Fabaceae</taxon>
        <taxon>Papilionoideae</taxon>
        <taxon>50 kb inversion clade</taxon>
        <taxon>NPAAA clade</taxon>
        <taxon>indigoferoid/millettioid clade</taxon>
        <taxon>Phaseoleae</taxon>
        <taxon>Canavalia</taxon>
    </lineage>
</organism>
<gene>
    <name evidence="2" type="ORF">VNO77_19599</name>
</gene>
<accession>A0AAN9LMT9</accession>
<comment type="caution">
    <text evidence="2">The sequence shown here is derived from an EMBL/GenBank/DDBJ whole genome shotgun (WGS) entry which is preliminary data.</text>
</comment>
<dbReference type="InterPro" id="IPR050796">
    <property type="entry name" value="SCF_F-box_component"/>
</dbReference>
<dbReference type="InterPro" id="IPR006527">
    <property type="entry name" value="F-box-assoc_dom_typ1"/>
</dbReference>
<dbReference type="NCBIfam" id="TIGR01640">
    <property type="entry name" value="F_box_assoc_1"/>
    <property type="match status" value="1"/>
</dbReference>
<dbReference type="Proteomes" id="UP001367508">
    <property type="component" value="Unassembled WGS sequence"/>
</dbReference>
<dbReference type="Gene3D" id="1.20.1280.50">
    <property type="match status" value="1"/>
</dbReference>
<dbReference type="Pfam" id="PF00646">
    <property type="entry name" value="F-box"/>
    <property type="match status" value="1"/>
</dbReference>
<dbReference type="InterPro" id="IPR017451">
    <property type="entry name" value="F-box-assoc_interact_dom"/>
</dbReference>
<dbReference type="PANTHER" id="PTHR31672:SF13">
    <property type="entry name" value="F-BOX PROTEIN CPR30-LIKE"/>
    <property type="match status" value="1"/>
</dbReference>
<keyword evidence="3" id="KW-1185">Reference proteome</keyword>